<dbReference type="AlphaFoldDB" id="C6HWY9"/>
<accession>C6HWY9</accession>
<evidence type="ECO:0000313" key="1">
    <source>
        <dbReference type="EMBL" id="EES52874.1"/>
    </source>
</evidence>
<name>C6HWY9_9BACT</name>
<sequence>MTPDKDSSLPDLELSDAFLRVEATIKEFHALLDAANSLSGSPDLSNEDRKNRLVASQALRDSATIYLDWGWHYLSRLYDLPNPHAADDFDEEDLL</sequence>
<gene>
    <name evidence="1" type="ORF">UBAL3_90980007</name>
</gene>
<dbReference type="Proteomes" id="UP000009374">
    <property type="component" value="Unassembled WGS sequence"/>
</dbReference>
<proteinExistence type="predicted"/>
<reference evidence="1 2" key="1">
    <citation type="journal article" date="2009" name="Appl. Environ. Microbiol.">
        <title>Community genomic and proteomic analyses of chemoautotrophic iron-oxidizing "Leptospirillum rubarum" (Group II) and "Leptospirillum ferrodiazotrophum" (Group III) bacteria in acid mine drainage biofilms.</title>
        <authorList>
            <person name="Goltsman D.S."/>
            <person name="Denef V.J."/>
            <person name="Singer S.W."/>
            <person name="VerBerkmoes N.C."/>
            <person name="Lefsrud M."/>
            <person name="Mueller R.S."/>
            <person name="Dick G.J."/>
            <person name="Sun C.L."/>
            <person name="Wheeler K.E."/>
            <person name="Zemla A."/>
            <person name="Baker B.J."/>
            <person name="Hauser L."/>
            <person name="Land M."/>
            <person name="Shah M.B."/>
            <person name="Thelen M.P."/>
            <person name="Hettich R.L."/>
            <person name="Banfield J.F."/>
        </authorList>
    </citation>
    <scope>NUCLEOTIDE SEQUENCE [LARGE SCALE GENOMIC DNA]</scope>
</reference>
<keyword evidence="2" id="KW-1185">Reference proteome</keyword>
<organism evidence="1 2">
    <name type="scientific">Leptospirillum ferrodiazotrophum</name>
    <dbReference type="NCBI Taxonomy" id="412449"/>
    <lineage>
        <taxon>Bacteria</taxon>
        <taxon>Pseudomonadati</taxon>
        <taxon>Nitrospirota</taxon>
        <taxon>Nitrospiria</taxon>
        <taxon>Nitrospirales</taxon>
        <taxon>Nitrospiraceae</taxon>
        <taxon>Leptospirillum</taxon>
    </lineage>
</organism>
<dbReference type="EMBL" id="GG693872">
    <property type="protein sequence ID" value="EES52874.1"/>
    <property type="molecule type" value="Genomic_DNA"/>
</dbReference>
<protein>
    <submittedName>
        <fullName evidence="1">Uncharacterized protein</fullName>
    </submittedName>
</protein>
<evidence type="ECO:0000313" key="2">
    <source>
        <dbReference type="Proteomes" id="UP000009374"/>
    </source>
</evidence>